<evidence type="ECO:0000256" key="7">
    <source>
        <dbReference type="SAM" id="Phobius"/>
    </source>
</evidence>
<feature type="transmembrane region" description="Helical" evidence="7">
    <location>
        <begin position="61"/>
        <end position="83"/>
    </location>
</feature>
<dbReference type="SMART" id="SM00014">
    <property type="entry name" value="acidPPc"/>
    <property type="match status" value="1"/>
</dbReference>
<evidence type="ECO:0000259" key="8">
    <source>
        <dbReference type="SMART" id="SM00014"/>
    </source>
</evidence>
<feature type="compositionally biased region" description="Polar residues" evidence="6">
    <location>
        <begin position="318"/>
        <end position="327"/>
    </location>
</feature>
<dbReference type="InterPro" id="IPR043216">
    <property type="entry name" value="PAP-like"/>
</dbReference>
<dbReference type="CDD" id="cd03390">
    <property type="entry name" value="PAP2_containing_1_like"/>
    <property type="match status" value="1"/>
</dbReference>
<evidence type="ECO:0000313" key="9">
    <source>
        <dbReference type="EMBL" id="KAK7202556.1"/>
    </source>
</evidence>
<evidence type="ECO:0000256" key="4">
    <source>
        <dbReference type="ARBA" id="ARBA00022989"/>
    </source>
</evidence>
<feature type="transmembrane region" description="Helical" evidence="7">
    <location>
        <begin position="12"/>
        <end position="32"/>
    </location>
</feature>
<evidence type="ECO:0000256" key="5">
    <source>
        <dbReference type="ARBA" id="ARBA00023136"/>
    </source>
</evidence>
<accession>A0ABR1EY80</accession>
<evidence type="ECO:0000256" key="2">
    <source>
        <dbReference type="ARBA" id="ARBA00008816"/>
    </source>
</evidence>
<dbReference type="Pfam" id="PF01569">
    <property type="entry name" value="PAP2"/>
    <property type="match status" value="1"/>
</dbReference>
<dbReference type="EMBL" id="JBBJBU010000016">
    <property type="protein sequence ID" value="KAK7202556.1"/>
    <property type="molecule type" value="Genomic_DNA"/>
</dbReference>
<dbReference type="RefSeq" id="XP_064765589.1">
    <property type="nucleotide sequence ID" value="XM_064913725.1"/>
</dbReference>
<reference evidence="9 10" key="1">
    <citation type="submission" date="2024-03" db="EMBL/GenBank/DDBJ databases">
        <title>Genome-scale model development and genomic sequencing of the oleaginous clade Lipomyces.</title>
        <authorList>
            <consortium name="Lawrence Berkeley National Laboratory"/>
            <person name="Czajka J.J."/>
            <person name="Han Y."/>
            <person name="Kim J."/>
            <person name="Mondo S.J."/>
            <person name="Hofstad B.A."/>
            <person name="Robles A."/>
            <person name="Haridas S."/>
            <person name="Riley R."/>
            <person name="LaButti K."/>
            <person name="Pangilinan J."/>
            <person name="Andreopoulos W."/>
            <person name="Lipzen A."/>
            <person name="Yan J."/>
            <person name="Wang M."/>
            <person name="Ng V."/>
            <person name="Grigoriev I.V."/>
            <person name="Spatafora J.W."/>
            <person name="Magnuson J.K."/>
            <person name="Baker S.E."/>
            <person name="Pomraning K.R."/>
        </authorList>
    </citation>
    <scope>NUCLEOTIDE SEQUENCE [LARGE SCALE GENOMIC DNA]</scope>
    <source>
        <strain evidence="9 10">Phaff 52-87</strain>
    </source>
</reference>
<dbReference type="PANTHER" id="PTHR10165">
    <property type="entry name" value="LIPID PHOSPHATE PHOSPHATASE"/>
    <property type="match status" value="1"/>
</dbReference>
<keyword evidence="3 7" id="KW-0812">Transmembrane</keyword>
<dbReference type="Proteomes" id="UP001498771">
    <property type="component" value="Unassembled WGS sequence"/>
</dbReference>
<keyword evidence="5 7" id="KW-0472">Membrane</keyword>
<feature type="region of interest" description="Disordered" evidence="6">
    <location>
        <begin position="307"/>
        <end position="362"/>
    </location>
</feature>
<evidence type="ECO:0000256" key="1">
    <source>
        <dbReference type="ARBA" id="ARBA00004141"/>
    </source>
</evidence>
<dbReference type="GeneID" id="90039237"/>
<protein>
    <submittedName>
        <fullName evidence="9">PAP2 domain protein</fullName>
    </submittedName>
</protein>
<proteinExistence type="inferred from homology"/>
<dbReference type="SUPFAM" id="SSF48317">
    <property type="entry name" value="Acid phosphatase/Vanadium-dependent haloperoxidase"/>
    <property type="match status" value="1"/>
</dbReference>
<dbReference type="PANTHER" id="PTHR10165:SF158">
    <property type="entry name" value="PAP2 DOMAIN PROTEIN (AFU_ORTHOLOGUE AFUA_4G08970)"/>
    <property type="match status" value="1"/>
</dbReference>
<keyword evidence="10" id="KW-1185">Reference proteome</keyword>
<sequence length="362" mass="40559">MARRKASQFRIAFSYVFDYALCIVLIGVWSYIATFEPSYSRFSLSDITLQYPIADPETVPYGLAVVYSIIVPLAVIVLWPLVVDHFRYHSSFSSRLWDVNAGILGLLLSEAITLVITTSLKEIVGRPRPDAIARCMPEDGATDASPYGLSDITVCTQPDKDILAEGFRSWPSGHSSTAFAGLGYLSFYLAGKLSLYDNKGEVWKATAVMFPFLGAAAIATSRVKDHRHHGTDVLTGSIMGFVIAWMSYRMYFPSLNDTAREGRAWSIRSWGEAKVSPEIVEPEDEIDEEERIALANQELRRRQVAAQRNGNYDYDPRYSQSAQSYNDETYDSRLDSASSTTEHPLRPQITTESDGNPFEPRR</sequence>
<evidence type="ECO:0000313" key="10">
    <source>
        <dbReference type="Proteomes" id="UP001498771"/>
    </source>
</evidence>
<comment type="similarity">
    <text evidence="2">Belongs to the PA-phosphatase related phosphoesterase family.</text>
</comment>
<gene>
    <name evidence="9" type="ORF">BZA70DRAFT_285362</name>
</gene>
<dbReference type="InterPro" id="IPR036938">
    <property type="entry name" value="PAP2/HPO_sf"/>
</dbReference>
<dbReference type="InterPro" id="IPR000326">
    <property type="entry name" value="PAP2/HPO"/>
</dbReference>
<feature type="compositionally biased region" description="Polar residues" evidence="6">
    <location>
        <begin position="335"/>
        <end position="354"/>
    </location>
</feature>
<evidence type="ECO:0000256" key="3">
    <source>
        <dbReference type="ARBA" id="ARBA00022692"/>
    </source>
</evidence>
<feature type="domain" description="Phosphatidic acid phosphatase type 2/haloperoxidase" evidence="8">
    <location>
        <begin position="103"/>
        <end position="248"/>
    </location>
</feature>
<organism evidence="9 10">
    <name type="scientific">Myxozyma melibiosi</name>
    <dbReference type="NCBI Taxonomy" id="54550"/>
    <lineage>
        <taxon>Eukaryota</taxon>
        <taxon>Fungi</taxon>
        <taxon>Dikarya</taxon>
        <taxon>Ascomycota</taxon>
        <taxon>Saccharomycotina</taxon>
        <taxon>Lipomycetes</taxon>
        <taxon>Lipomycetales</taxon>
        <taxon>Lipomycetaceae</taxon>
        <taxon>Myxozyma</taxon>
    </lineage>
</organism>
<comment type="subcellular location">
    <subcellularLocation>
        <location evidence="1">Membrane</location>
        <topology evidence="1">Multi-pass membrane protein</topology>
    </subcellularLocation>
</comment>
<name>A0ABR1EY80_9ASCO</name>
<dbReference type="Gene3D" id="1.20.144.10">
    <property type="entry name" value="Phosphatidic acid phosphatase type 2/haloperoxidase"/>
    <property type="match status" value="1"/>
</dbReference>
<feature type="transmembrane region" description="Helical" evidence="7">
    <location>
        <begin position="95"/>
        <end position="116"/>
    </location>
</feature>
<keyword evidence="4 7" id="KW-1133">Transmembrane helix</keyword>
<comment type="caution">
    <text evidence="9">The sequence shown here is derived from an EMBL/GenBank/DDBJ whole genome shotgun (WGS) entry which is preliminary data.</text>
</comment>
<evidence type="ECO:0000256" key="6">
    <source>
        <dbReference type="SAM" id="MobiDB-lite"/>
    </source>
</evidence>